<dbReference type="SUPFAM" id="SSF53623">
    <property type="entry name" value="MurD-like peptide ligases, catalytic domain"/>
    <property type="match status" value="1"/>
</dbReference>
<comment type="catalytic activity">
    <reaction evidence="1">
        <text>beta-D-GlcNAc-(1-&gt;4)-Mur2Ac(oyl-L-Ala-gamma-D-O-P-Glu-L-Lys-D-Ala-D-Ala)-di-trans,octa-cis-undecaprenyl diphosphate + NH4(+) = beta-D-GlcNAc-(1-&gt;4)-Mur2Ac(oyl-L-Ala-D-isoglutaminyl-L-Lys-D-Ala-D-Ala)-di-trans,octa-cis-undecaprenyl diphosphate + phosphate + H(+)</text>
        <dbReference type="Rhea" id="RHEA:57932"/>
        <dbReference type="ChEBI" id="CHEBI:15378"/>
        <dbReference type="ChEBI" id="CHEBI:28938"/>
        <dbReference type="ChEBI" id="CHEBI:43474"/>
        <dbReference type="ChEBI" id="CHEBI:62233"/>
        <dbReference type="ChEBI" id="CHEBI:143132"/>
    </reaction>
</comment>
<protein>
    <recommendedName>
        <fullName evidence="1">Lipid II isoglutaminyl synthase (glutamine-hydrolyzing) subunit MurT</fullName>
        <ecNumber evidence="1">6.3.5.13</ecNumber>
    </recommendedName>
</protein>
<dbReference type="Proteomes" id="UP000287352">
    <property type="component" value="Unassembled WGS sequence"/>
</dbReference>
<sequence>MRRNSMRKSKPSQSISPEAQEPASEHQMEPTSPPPPQKKQAQAKRRRRSPLRAGLAVMAGRTAGAVSRRLRFGGGTSIVGVVAQSVYPQIVEHLASELEHGSLVISGTNGKTTTSSFIAAILRDGGLRVWNNREGSNLAGGVASSLVIRAKPNGHLRRSGRAISILEVDEAALPQVVSSVQPRVAVFTNLFRDQLDRYGEVDSVLTLWQRAIHRLPATTTLILNADDPAVAQLGRNFAGRVLYYGINDLALDTLHQESSIERHQVMDARTCPHCGGEFIYQARFYSHMGHYHCPNCGLERPQPDIAASSVQVDSFDRMRLQIQTPLYTQELVVPLPGLYNIYNALAAATAALALDMDWEPIVSGIEQSKPVFGRGERVQANGKTMRLLLAKNPTGFNEVLRTLFTDEVPRHVLFILNDNTADGKDISWIWDVDFERARGRTESLVVAGTRALDLALRLKYAGIAQDEIQIIPPQPLRAEKNELAARNRANRRNKKIPSEATEAGIRSYGIKNAIDQALDQTPLGETLFIVPTYTGLLEVHRELEQRGLTPHYWEGGNA</sequence>
<comment type="function">
    <text evidence="1">The lipid II isoglutaminyl synthase complex catalyzes the formation of alpha-D-isoglutamine in the cell wall lipid II stem peptide. The MurT subunit catalyzes the ATP-dependent amidation of D-glutamate residue of lipid II, converting it to an isoglutamine residue.</text>
</comment>
<comment type="catalytic activity">
    <reaction evidence="1">
        <text>beta-D-GlcNAc-(1-&gt;4)-Mur2Ac(oyl-L-Ala-gamma-D-Glu-L-Lys-D-Ala-D-Ala)-di-trans,octa-cis-undecaprenyl diphosphate + L-glutamine + ATP + H2O = beta-D-GlcNAc-(1-&gt;4)-Mur2Ac(oyl-L-Ala-D-isoglutaminyl-L-Lys-D-Ala-D-Ala)-di-trans,octa-cis-undecaprenyl diphosphate + L-glutamate + ADP + phosphate + H(+)</text>
        <dbReference type="Rhea" id="RHEA:57928"/>
        <dbReference type="ChEBI" id="CHEBI:15377"/>
        <dbReference type="ChEBI" id="CHEBI:15378"/>
        <dbReference type="ChEBI" id="CHEBI:29985"/>
        <dbReference type="ChEBI" id="CHEBI:30616"/>
        <dbReference type="ChEBI" id="CHEBI:43474"/>
        <dbReference type="ChEBI" id="CHEBI:58359"/>
        <dbReference type="ChEBI" id="CHEBI:60033"/>
        <dbReference type="ChEBI" id="CHEBI:62233"/>
        <dbReference type="ChEBI" id="CHEBI:456216"/>
        <dbReference type="EC" id="6.3.5.13"/>
    </reaction>
</comment>
<dbReference type="AlphaFoldDB" id="A0A402A281"/>
<comment type="subunit">
    <text evidence="1">Forms a heterodimer with GatD.</text>
</comment>
<feature type="binding site" evidence="1">
    <location>
        <position position="293"/>
    </location>
    <ligand>
        <name>Zn(2+)</name>
        <dbReference type="ChEBI" id="CHEBI:29105"/>
    </ligand>
</feature>
<accession>A0A402A281</accession>
<proteinExistence type="inferred from homology"/>
<organism evidence="4 5">
    <name type="scientific">Tengunoibacter tsumagoiensis</name>
    <dbReference type="NCBI Taxonomy" id="2014871"/>
    <lineage>
        <taxon>Bacteria</taxon>
        <taxon>Bacillati</taxon>
        <taxon>Chloroflexota</taxon>
        <taxon>Ktedonobacteria</taxon>
        <taxon>Ktedonobacterales</taxon>
        <taxon>Dictyobacteraceae</taxon>
        <taxon>Tengunoibacter</taxon>
    </lineage>
</organism>
<feature type="active site" evidence="1">
    <location>
        <position position="425"/>
    </location>
</feature>
<evidence type="ECO:0000259" key="3">
    <source>
        <dbReference type="PROSITE" id="PS00028"/>
    </source>
</evidence>
<keyword evidence="5" id="KW-1185">Reference proteome</keyword>
<dbReference type="InterPro" id="IPR043703">
    <property type="entry name" value="Lipid_II_synth_MurT"/>
</dbReference>
<dbReference type="HAMAP" id="MF_02214">
    <property type="entry name" value="Lipid_II_synth_MurT"/>
    <property type="match status" value="1"/>
</dbReference>
<keyword evidence="1" id="KW-0547">Nucleotide-binding</keyword>
<dbReference type="InterPro" id="IPR036565">
    <property type="entry name" value="Mur-like_cat_sf"/>
</dbReference>
<feature type="binding site" evidence="1">
    <location>
        <position position="296"/>
    </location>
    <ligand>
        <name>Zn(2+)</name>
        <dbReference type="ChEBI" id="CHEBI:29105"/>
    </ligand>
</feature>
<dbReference type="Pfam" id="PF08353">
    <property type="entry name" value="MurT_C"/>
    <property type="match status" value="1"/>
</dbReference>
<dbReference type="GO" id="GO:0140282">
    <property type="term" value="F:carbon-nitrogen ligase activity on lipid II"/>
    <property type="evidence" value="ECO:0007669"/>
    <property type="project" value="UniProtKB-UniRule"/>
</dbReference>
<dbReference type="GO" id="GO:0008270">
    <property type="term" value="F:zinc ion binding"/>
    <property type="evidence" value="ECO:0007669"/>
    <property type="project" value="UniProtKB-UniRule"/>
</dbReference>
<comment type="similarity">
    <text evidence="1">Belongs to the MurCDEF family. MurT subfamily.</text>
</comment>
<keyword evidence="1" id="KW-0436">Ligase</keyword>
<dbReference type="GO" id="GO:0016881">
    <property type="term" value="F:acid-amino acid ligase activity"/>
    <property type="evidence" value="ECO:0007669"/>
    <property type="project" value="InterPro"/>
</dbReference>
<keyword evidence="1" id="KW-0067">ATP-binding</keyword>
<dbReference type="GO" id="GO:0008360">
    <property type="term" value="P:regulation of cell shape"/>
    <property type="evidence" value="ECO:0007669"/>
    <property type="project" value="UniProtKB-KW"/>
</dbReference>
<keyword evidence="1" id="KW-0479">Metal-binding</keyword>
<feature type="compositionally biased region" description="Basic residues" evidence="2">
    <location>
        <begin position="1"/>
        <end position="10"/>
    </location>
</feature>
<keyword evidence="1" id="KW-0133">Cell shape</keyword>
<reference evidence="5" key="1">
    <citation type="submission" date="2018-12" db="EMBL/GenBank/DDBJ databases">
        <title>Tengunoibacter tsumagoiensis gen. nov., sp. nov., Dictyobacter kobayashii sp. nov., D. alpinus sp. nov., and D. joshuensis sp. nov. and description of Dictyobacteraceae fam. nov. within the order Ktedonobacterales isolated from Tengu-no-mugimeshi.</title>
        <authorList>
            <person name="Wang C.M."/>
            <person name="Zheng Y."/>
            <person name="Sakai Y."/>
            <person name="Toyoda A."/>
            <person name="Minakuchi Y."/>
            <person name="Abe K."/>
            <person name="Yokota A."/>
            <person name="Yabe S."/>
        </authorList>
    </citation>
    <scope>NUCLEOTIDE SEQUENCE [LARGE SCALE GENOMIC DNA]</scope>
    <source>
        <strain evidence="5">Uno3</strain>
    </source>
</reference>
<dbReference type="GO" id="GO:0071555">
    <property type="term" value="P:cell wall organization"/>
    <property type="evidence" value="ECO:0007669"/>
    <property type="project" value="UniProtKB-KW"/>
</dbReference>
<dbReference type="InterPro" id="IPR013221">
    <property type="entry name" value="Mur_ligase_cen"/>
</dbReference>
<gene>
    <name evidence="1" type="primary">murT</name>
    <name evidence="4" type="ORF">KTT_30180</name>
</gene>
<comment type="caution">
    <text evidence="4">The sequence shown here is derived from an EMBL/GenBank/DDBJ whole genome shotgun (WGS) entry which is preliminary data.</text>
</comment>
<feature type="domain" description="C2H2-type" evidence="3">
    <location>
        <begin position="271"/>
        <end position="292"/>
    </location>
</feature>
<comment type="pathway">
    <text evidence="1">Cell wall biogenesis; peptidoglycan biosynthesis.</text>
</comment>
<dbReference type="UniPathway" id="UPA00219"/>
<feature type="compositionally biased region" description="Basic residues" evidence="2">
    <location>
        <begin position="41"/>
        <end position="50"/>
    </location>
</feature>
<dbReference type="OrthoDB" id="9803907at2"/>
<dbReference type="PANTHER" id="PTHR23135:SF7">
    <property type="entry name" value="LIPID II ISOGLUTAMINYL SYNTHASE (GLUTAMINE-HYDROLYZING) SUBUNIT MURT"/>
    <property type="match status" value="1"/>
</dbReference>
<dbReference type="EMBL" id="BIFR01000001">
    <property type="protein sequence ID" value="GCE13159.1"/>
    <property type="molecule type" value="Genomic_DNA"/>
</dbReference>
<comment type="catalytic activity">
    <reaction evidence="1">
        <text>beta-D-GlcNAc-(1-&gt;4)-Mur2Ac(oyl-L-Ala-gamma-D-Glu-L-Lys-D-Ala-D-Ala)-di-trans,octa-cis-undecaprenyl diphosphate + ATP = beta-D-GlcNAc-(1-&gt;4)-Mur2Ac(oyl-L-Ala-gamma-D-O-P-Glu-L-Lys-D-Ala-D-Ala)-di-trans,octa-cis-undecaprenyl diphosphate + ADP</text>
        <dbReference type="Rhea" id="RHEA:59488"/>
        <dbReference type="ChEBI" id="CHEBI:30616"/>
        <dbReference type="ChEBI" id="CHEBI:60033"/>
        <dbReference type="ChEBI" id="CHEBI:143132"/>
        <dbReference type="ChEBI" id="CHEBI:456216"/>
    </reaction>
</comment>
<dbReference type="InterPro" id="IPR013564">
    <property type="entry name" value="MurT_C"/>
</dbReference>
<keyword evidence="1" id="KW-0862">Zinc</keyword>
<keyword evidence="1" id="KW-0961">Cell wall biogenesis/degradation</keyword>
<feature type="binding site" evidence="1">
    <location>
        <position position="271"/>
    </location>
    <ligand>
        <name>Zn(2+)</name>
        <dbReference type="ChEBI" id="CHEBI:29105"/>
    </ligand>
</feature>
<dbReference type="Gene3D" id="3.40.1190.10">
    <property type="entry name" value="Mur-like, catalytic domain"/>
    <property type="match status" value="1"/>
</dbReference>
<dbReference type="InterPro" id="IPR013087">
    <property type="entry name" value="Znf_C2H2_type"/>
</dbReference>
<dbReference type="GO" id="GO:0005524">
    <property type="term" value="F:ATP binding"/>
    <property type="evidence" value="ECO:0007669"/>
    <property type="project" value="UniProtKB-UniRule"/>
</dbReference>
<feature type="region of interest" description="Disordered" evidence="2">
    <location>
        <begin position="1"/>
        <end position="56"/>
    </location>
</feature>
<evidence type="ECO:0000313" key="4">
    <source>
        <dbReference type="EMBL" id="GCE13159.1"/>
    </source>
</evidence>
<evidence type="ECO:0000256" key="1">
    <source>
        <dbReference type="HAMAP-Rule" id="MF_02214"/>
    </source>
</evidence>
<evidence type="ECO:0000256" key="2">
    <source>
        <dbReference type="SAM" id="MobiDB-lite"/>
    </source>
</evidence>
<dbReference type="GO" id="GO:0009252">
    <property type="term" value="P:peptidoglycan biosynthetic process"/>
    <property type="evidence" value="ECO:0007669"/>
    <property type="project" value="UniProtKB-UniRule"/>
</dbReference>
<keyword evidence="1" id="KW-0573">Peptidoglycan synthesis</keyword>
<evidence type="ECO:0000313" key="5">
    <source>
        <dbReference type="Proteomes" id="UP000287352"/>
    </source>
</evidence>
<dbReference type="PANTHER" id="PTHR23135">
    <property type="entry name" value="MUR LIGASE FAMILY MEMBER"/>
    <property type="match status" value="1"/>
</dbReference>
<dbReference type="Pfam" id="PF08245">
    <property type="entry name" value="Mur_ligase_M"/>
    <property type="match status" value="1"/>
</dbReference>
<name>A0A402A281_9CHLR</name>
<dbReference type="EC" id="6.3.5.13" evidence="1"/>
<feature type="binding site" evidence="1">
    <location>
        <position position="274"/>
    </location>
    <ligand>
        <name>Zn(2+)</name>
        <dbReference type="ChEBI" id="CHEBI:29105"/>
    </ligand>
</feature>
<dbReference type="PROSITE" id="PS00028">
    <property type="entry name" value="ZINC_FINGER_C2H2_1"/>
    <property type="match status" value="1"/>
</dbReference>